<gene>
    <name evidence="1" type="ORF">J2X09_002910</name>
</gene>
<evidence type="ECO:0000313" key="1">
    <source>
        <dbReference type="EMBL" id="MDR7095166.1"/>
    </source>
</evidence>
<evidence type="ECO:0000313" key="2">
    <source>
        <dbReference type="Proteomes" id="UP001265550"/>
    </source>
</evidence>
<comment type="caution">
    <text evidence="1">The sequence shown here is derived from an EMBL/GenBank/DDBJ whole genome shotgun (WGS) entry which is preliminary data.</text>
</comment>
<name>A0ABU1VCG9_9BURK</name>
<sequence>MKEERQSLLVKCLSEMQQGSQTRGAGRTALQTGENAMDPGVQTAEDLDQLAVTATRLAYRHRQKVTFNDLLAIPVLFCETDHVVVNNGPALRPRSTHWDMVQEALQNWAPEGVRTSVLHRLPWVTDLEHWEPETTRFLLEHALPGGATFQHELALPAHQPAQSPASRLGFILLVASSERGWPTRWLRRVQEGARLKAVLKFLLEFEGACVAQVGAVLPASEALTQGICDWLTLEVELSGHNAWDLHLDRYDADRRWIHLARAGEPASQLRVPLRSHLIGSTGLSRIASHMGLLAPRHPEVRQ</sequence>
<dbReference type="EMBL" id="JAVDWE010000007">
    <property type="protein sequence ID" value="MDR7095166.1"/>
    <property type="molecule type" value="Genomic_DNA"/>
</dbReference>
<proteinExistence type="predicted"/>
<organism evidence="1 2">
    <name type="scientific">Hydrogenophaga laconesensis</name>
    <dbReference type="NCBI Taxonomy" id="1805971"/>
    <lineage>
        <taxon>Bacteria</taxon>
        <taxon>Pseudomonadati</taxon>
        <taxon>Pseudomonadota</taxon>
        <taxon>Betaproteobacteria</taxon>
        <taxon>Burkholderiales</taxon>
        <taxon>Comamonadaceae</taxon>
        <taxon>Hydrogenophaga</taxon>
    </lineage>
</organism>
<keyword evidence="2" id="KW-1185">Reference proteome</keyword>
<dbReference type="RefSeq" id="WP_204733936.1">
    <property type="nucleotide sequence ID" value="NZ_JAVDWE010000007.1"/>
</dbReference>
<accession>A0ABU1VCG9</accession>
<protein>
    <submittedName>
        <fullName evidence="1">Uncharacterized protein</fullName>
    </submittedName>
</protein>
<dbReference type="Proteomes" id="UP001265550">
    <property type="component" value="Unassembled WGS sequence"/>
</dbReference>
<reference evidence="1 2" key="1">
    <citation type="submission" date="2023-07" db="EMBL/GenBank/DDBJ databases">
        <title>Sorghum-associated microbial communities from plants grown in Nebraska, USA.</title>
        <authorList>
            <person name="Schachtman D."/>
        </authorList>
    </citation>
    <scope>NUCLEOTIDE SEQUENCE [LARGE SCALE GENOMIC DNA]</scope>
    <source>
        <strain evidence="1 2">BE240</strain>
    </source>
</reference>